<dbReference type="RefSeq" id="WP_083142626.1">
    <property type="nucleotide sequence ID" value="NZ_AP022598.1"/>
</dbReference>
<evidence type="ECO:0000313" key="6">
    <source>
        <dbReference type="Proteomes" id="UP000466554"/>
    </source>
</evidence>
<dbReference type="Proteomes" id="UP000466554">
    <property type="component" value="Chromosome"/>
</dbReference>
<keyword evidence="5" id="KW-1185">Reference proteome</keyword>
<gene>
    <name evidence="4" type="ORF">MPP7335_00903</name>
    <name evidence="3" type="ORF">MPRF_14420</name>
</gene>
<reference evidence="3 6" key="2">
    <citation type="journal article" date="2019" name="Emerg. Microbes Infect.">
        <title>Comprehensive subspecies identification of 175 nontuberculous mycobacteria species based on 7547 genomic profiles.</title>
        <authorList>
            <person name="Matsumoto Y."/>
            <person name="Kinjo T."/>
            <person name="Motooka D."/>
            <person name="Nabeya D."/>
            <person name="Jung N."/>
            <person name="Uechi K."/>
            <person name="Horii T."/>
            <person name="Iida T."/>
            <person name="Fujita J."/>
            <person name="Nakamura S."/>
        </authorList>
    </citation>
    <scope>NUCLEOTIDE SEQUENCE [LARGE SCALE GENOMIC DNA]</scope>
    <source>
        <strain evidence="3 6">JCM 6367</strain>
    </source>
</reference>
<protein>
    <submittedName>
        <fullName evidence="3">Fis family transcriptional regulator</fullName>
    </submittedName>
    <submittedName>
        <fullName evidence="4">Putative PucR family transcriptional regulator [Blastococcus saxobsidens DD2]</fullName>
    </submittedName>
</protein>
<dbReference type="Pfam" id="PF13556">
    <property type="entry name" value="HTH_30"/>
    <property type="match status" value="1"/>
</dbReference>
<dbReference type="InterPro" id="IPR042070">
    <property type="entry name" value="PucR_C-HTH_sf"/>
</dbReference>
<evidence type="ECO:0000259" key="2">
    <source>
        <dbReference type="Pfam" id="PF14361"/>
    </source>
</evidence>
<sequence>MPEARSDATRTVELPLRTLEAMRTGLPALIDRMVEAVTAEVPSLAQAAQESWRPIIDASAAQLLSSLIDGLRPAAGAGAAVPMQEVLDTAHRFGRREARNGRPPEVQLAAYRVGARELWRDWSALAAHDGVDRDQISAFAEMFFAYLDLISAAGVAGHAEEQARSGLDRERRRERLVRMLLGDATSGELDLAAEYASWATPRTLTAVAIPSAPQRGRAAVTTDPRTLHVPHDAIDSHIGLRVMLVCDVGGAARPSFLASLNGSGAVVGPARDWKNAKSSIRRVMRAVHVRSTDSAAVLDTEEFLPELVVSADAEALADLRTRALAPLVDLSEAAQERLTETLRSWLLHHGRRDDVAADLFVSPSTIRYRLRQLREAYGERLRDPRVIAELTVALAAGSDIQAGRQVTTPPIEGEDRCPMP</sequence>
<dbReference type="AlphaFoldDB" id="A0A375YDL2"/>
<name>A0A375YDL2_MYCPF</name>
<dbReference type="Pfam" id="PF14361">
    <property type="entry name" value="RsbRD_N"/>
    <property type="match status" value="1"/>
</dbReference>
<dbReference type="Gene3D" id="1.10.10.2840">
    <property type="entry name" value="PucR C-terminal helix-turn-helix domain"/>
    <property type="match status" value="1"/>
</dbReference>
<evidence type="ECO:0000313" key="4">
    <source>
        <dbReference type="EMBL" id="SRX79170.1"/>
    </source>
</evidence>
<dbReference type="PANTHER" id="PTHR33744:SF7">
    <property type="entry name" value="PUCR FAMILY TRANSCRIPTIONAL REGULATOR"/>
    <property type="match status" value="1"/>
</dbReference>
<dbReference type="InterPro" id="IPR025736">
    <property type="entry name" value="PucR_C-HTH_dom"/>
</dbReference>
<reference evidence="3" key="3">
    <citation type="submission" date="2020-02" db="EMBL/GenBank/DDBJ databases">
        <authorList>
            <person name="Matsumoto Y."/>
            <person name="Motooka D."/>
            <person name="Nakamura S."/>
        </authorList>
    </citation>
    <scope>NUCLEOTIDE SEQUENCE</scope>
    <source>
        <strain evidence="3">JCM 6367</strain>
    </source>
</reference>
<organism evidence="4 5">
    <name type="scientific">Mycolicibacterium parafortuitum</name>
    <name type="common">Mycobacterium parafortuitum</name>
    <dbReference type="NCBI Taxonomy" id="39692"/>
    <lineage>
        <taxon>Bacteria</taxon>
        <taxon>Bacillati</taxon>
        <taxon>Actinomycetota</taxon>
        <taxon>Actinomycetes</taxon>
        <taxon>Mycobacteriales</taxon>
        <taxon>Mycobacteriaceae</taxon>
        <taxon>Mycolicibacterium</taxon>
    </lineage>
</organism>
<dbReference type="InterPro" id="IPR025751">
    <property type="entry name" value="RsbRD_N_dom"/>
</dbReference>
<dbReference type="STRING" id="39692.BST38_07475"/>
<evidence type="ECO:0000259" key="1">
    <source>
        <dbReference type="Pfam" id="PF13556"/>
    </source>
</evidence>
<evidence type="ECO:0000313" key="3">
    <source>
        <dbReference type="EMBL" id="BBY74543.1"/>
    </source>
</evidence>
<proteinExistence type="predicted"/>
<accession>A0A375YDL2</accession>
<feature type="domain" description="RsbT co-antagonist protein RsbRD N-terminal" evidence="2">
    <location>
        <begin position="27"/>
        <end position="173"/>
    </location>
</feature>
<dbReference type="InterPro" id="IPR051448">
    <property type="entry name" value="CdaR-like_regulators"/>
</dbReference>
<dbReference type="PANTHER" id="PTHR33744">
    <property type="entry name" value="CARBOHYDRATE DIACID REGULATOR"/>
    <property type="match status" value="1"/>
</dbReference>
<dbReference type="EMBL" id="AP022598">
    <property type="protein sequence ID" value="BBY74543.1"/>
    <property type="molecule type" value="Genomic_DNA"/>
</dbReference>
<evidence type="ECO:0000313" key="5">
    <source>
        <dbReference type="Proteomes" id="UP000252008"/>
    </source>
</evidence>
<dbReference type="Proteomes" id="UP000252008">
    <property type="component" value="Unassembled WGS sequence"/>
</dbReference>
<feature type="domain" description="PucR C-terminal helix-turn-helix" evidence="1">
    <location>
        <begin position="338"/>
        <end position="396"/>
    </location>
</feature>
<reference evidence="4 5" key="1">
    <citation type="submission" date="2018-05" db="EMBL/GenBank/DDBJ databases">
        <authorList>
            <consortium name="IHU Genomes"/>
        </authorList>
    </citation>
    <scope>NUCLEOTIDE SEQUENCE [LARGE SCALE GENOMIC DNA]</scope>
    <source>
        <strain evidence="4 5">P7335</strain>
    </source>
</reference>
<dbReference type="EMBL" id="UEGS01000001">
    <property type="protein sequence ID" value="SRX79170.1"/>
    <property type="molecule type" value="Genomic_DNA"/>
</dbReference>